<evidence type="ECO:0000256" key="3">
    <source>
        <dbReference type="ARBA" id="ARBA00023027"/>
    </source>
</evidence>
<feature type="domain" description="NAD-dependent epimerase/dehydratase" evidence="5">
    <location>
        <begin position="4"/>
        <end position="245"/>
    </location>
</feature>
<dbReference type="AlphaFoldDB" id="A0A844FZ30"/>
<evidence type="ECO:0000313" key="6">
    <source>
        <dbReference type="EMBL" id="MST96600.1"/>
    </source>
</evidence>
<comment type="cofactor">
    <cofactor evidence="1">
        <name>NAD(+)</name>
        <dbReference type="ChEBI" id="CHEBI:57540"/>
    </cofactor>
</comment>
<sequence>MHYLITGGAGFIGGHLTEALLASGHRVTVIDNYSTGSPENLARVADHPGLTLIEADILDCAETLENCIAACDVVFHLAAAVGVELVVRDPVRTITTNVHGTENVLKLTAKYNRRVIVASTSEVYGKSTNPLFSETDDLLIGSPFHSRWSYACSKLLDEFYVMAFHRSTGMPGTVVRFFNTVGPRQTGMYGMVIPRFVGRALRGEPLQVYGDGTQSRCFCHVADVVRALQLLVGRTESCGQIYNIGSQRLITIEELAHLVIERTGSRSAIEFVPYEKAYAKGFEDMQRRMPDTAAIHALTGWKPERSLEEVIDDVRDSLKGR</sequence>
<keyword evidence="2" id="KW-0210">Decarboxylase</keyword>
<proteinExistence type="predicted"/>
<dbReference type="Proteomes" id="UP000435649">
    <property type="component" value="Unassembled WGS sequence"/>
</dbReference>
<dbReference type="PANTHER" id="PTHR43078">
    <property type="entry name" value="UDP-GLUCURONIC ACID DECARBOXYLASE-RELATED"/>
    <property type="match status" value="1"/>
</dbReference>
<gene>
    <name evidence="6" type="ORF">FYJ85_06015</name>
</gene>
<evidence type="ECO:0000256" key="4">
    <source>
        <dbReference type="ARBA" id="ARBA00023239"/>
    </source>
</evidence>
<evidence type="ECO:0000313" key="7">
    <source>
        <dbReference type="Proteomes" id="UP000435649"/>
    </source>
</evidence>
<dbReference type="PANTHER" id="PTHR43078:SF6">
    <property type="entry name" value="UDP-GLUCURONIC ACID DECARBOXYLASE 1"/>
    <property type="match status" value="1"/>
</dbReference>
<protein>
    <submittedName>
        <fullName evidence="6">NAD-dependent epimerase/dehydratase family protein</fullName>
    </submittedName>
</protein>
<organism evidence="6 7">
    <name type="scientific">Victivallis lenta</name>
    <dbReference type="NCBI Taxonomy" id="2606640"/>
    <lineage>
        <taxon>Bacteria</taxon>
        <taxon>Pseudomonadati</taxon>
        <taxon>Lentisphaerota</taxon>
        <taxon>Lentisphaeria</taxon>
        <taxon>Victivallales</taxon>
        <taxon>Victivallaceae</taxon>
        <taxon>Victivallis</taxon>
    </lineage>
</organism>
<dbReference type="GO" id="GO:0005737">
    <property type="term" value="C:cytoplasm"/>
    <property type="evidence" value="ECO:0007669"/>
    <property type="project" value="TreeGrafter"/>
</dbReference>
<dbReference type="UniPathway" id="UPA00796">
    <property type="reaction ID" value="UER00771"/>
</dbReference>
<dbReference type="InterPro" id="IPR001509">
    <property type="entry name" value="Epimerase_deHydtase"/>
</dbReference>
<keyword evidence="7" id="KW-1185">Reference proteome</keyword>
<dbReference type="EMBL" id="VUNS01000004">
    <property type="protein sequence ID" value="MST96600.1"/>
    <property type="molecule type" value="Genomic_DNA"/>
</dbReference>
<evidence type="ECO:0000256" key="1">
    <source>
        <dbReference type="ARBA" id="ARBA00001911"/>
    </source>
</evidence>
<evidence type="ECO:0000256" key="2">
    <source>
        <dbReference type="ARBA" id="ARBA00022793"/>
    </source>
</evidence>
<keyword evidence="4" id="KW-0456">Lyase</keyword>
<dbReference type="Pfam" id="PF01370">
    <property type="entry name" value="Epimerase"/>
    <property type="match status" value="1"/>
</dbReference>
<dbReference type="Gene3D" id="3.40.50.720">
    <property type="entry name" value="NAD(P)-binding Rossmann-like Domain"/>
    <property type="match status" value="1"/>
</dbReference>
<dbReference type="GO" id="GO:0048040">
    <property type="term" value="F:UDP-glucuronate decarboxylase activity"/>
    <property type="evidence" value="ECO:0007669"/>
    <property type="project" value="TreeGrafter"/>
</dbReference>
<comment type="caution">
    <text evidence="6">The sequence shown here is derived from an EMBL/GenBank/DDBJ whole genome shotgun (WGS) entry which is preliminary data.</text>
</comment>
<dbReference type="InterPro" id="IPR044516">
    <property type="entry name" value="UXS-like"/>
</dbReference>
<evidence type="ECO:0000259" key="5">
    <source>
        <dbReference type="Pfam" id="PF01370"/>
    </source>
</evidence>
<name>A0A844FZ30_9BACT</name>
<dbReference type="GO" id="GO:0033320">
    <property type="term" value="P:UDP-D-xylose biosynthetic process"/>
    <property type="evidence" value="ECO:0007669"/>
    <property type="project" value="UniProtKB-UniPathway"/>
</dbReference>
<accession>A0A844FZ30</accession>
<dbReference type="GO" id="GO:0070403">
    <property type="term" value="F:NAD+ binding"/>
    <property type="evidence" value="ECO:0007669"/>
    <property type="project" value="InterPro"/>
</dbReference>
<dbReference type="GO" id="GO:0042732">
    <property type="term" value="P:D-xylose metabolic process"/>
    <property type="evidence" value="ECO:0007669"/>
    <property type="project" value="InterPro"/>
</dbReference>
<dbReference type="RefSeq" id="WP_154417288.1">
    <property type="nucleotide sequence ID" value="NZ_CALXOB010000057.1"/>
</dbReference>
<keyword evidence="3" id="KW-0520">NAD</keyword>
<dbReference type="SUPFAM" id="SSF51735">
    <property type="entry name" value="NAD(P)-binding Rossmann-fold domains"/>
    <property type="match status" value="1"/>
</dbReference>
<reference evidence="6 7" key="1">
    <citation type="submission" date="2019-08" db="EMBL/GenBank/DDBJ databases">
        <title>In-depth cultivation of the pig gut microbiome towards novel bacterial diversity and tailored functional studies.</title>
        <authorList>
            <person name="Wylensek D."/>
            <person name="Hitch T.C.A."/>
            <person name="Clavel T."/>
        </authorList>
    </citation>
    <scope>NUCLEOTIDE SEQUENCE [LARGE SCALE GENOMIC DNA]</scope>
    <source>
        <strain evidence="6 7">BBE-744-WT-12</strain>
    </source>
</reference>
<dbReference type="InterPro" id="IPR036291">
    <property type="entry name" value="NAD(P)-bd_dom_sf"/>
</dbReference>